<feature type="region of interest" description="Disordered" evidence="1">
    <location>
        <begin position="49"/>
        <end position="128"/>
    </location>
</feature>
<keyword evidence="3" id="KW-1185">Reference proteome</keyword>
<evidence type="ECO:0000256" key="1">
    <source>
        <dbReference type="SAM" id="MobiDB-lite"/>
    </source>
</evidence>
<name>A0ABQ8P5L0_9CRYT</name>
<evidence type="ECO:0000313" key="2">
    <source>
        <dbReference type="EMBL" id="KAJ1609128.1"/>
    </source>
</evidence>
<gene>
    <name evidence="2" type="ORF">OJ252_2297</name>
</gene>
<dbReference type="Proteomes" id="UP001071777">
    <property type="component" value="Unassembled WGS sequence"/>
</dbReference>
<protein>
    <submittedName>
        <fullName evidence="2">Uncharacterized protein</fullName>
    </submittedName>
</protein>
<feature type="compositionally biased region" description="Polar residues" evidence="1">
    <location>
        <begin position="96"/>
        <end position="110"/>
    </location>
</feature>
<reference evidence="2" key="1">
    <citation type="submission" date="2022-10" db="EMBL/GenBank/DDBJ databases">
        <title>Adaptive evolution leads to modifications in subtelomeric GC content in a zoonotic Cryptosporidium species.</title>
        <authorList>
            <person name="Li J."/>
            <person name="Feng Y."/>
            <person name="Xiao L."/>
        </authorList>
    </citation>
    <scope>NUCLEOTIDE SEQUENCE</scope>
    <source>
        <strain evidence="2">25894</strain>
    </source>
</reference>
<sequence length="155" mass="16062">MLSPGAVSEANWTFCQGGCGVGGSGGILCGAITRSGQLRSGQLAWWGQLSSSPERRSDGRLRPGGHHFASRGASKRGATAGERPACCQPPARLHSGKSQIQAEQEETPASSRPARELGAGGWQQAGPSSLATYMPSLVLVSQKVPLHSPKDKSLS</sequence>
<proteinExistence type="predicted"/>
<comment type="caution">
    <text evidence="2">The sequence shown here is derived from an EMBL/GenBank/DDBJ whole genome shotgun (WGS) entry which is preliminary data.</text>
</comment>
<dbReference type="EMBL" id="JAPCXB010000087">
    <property type="protein sequence ID" value="KAJ1609128.1"/>
    <property type="molecule type" value="Genomic_DNA"/>
</dbReference>
<accession>A0ABQ8P5L0</accession>
<organism evidence="2 3">
    <name type="scientific">Cryptosporidium canis</name>
    <dbReference type="NCBI Taxonomy" id="195482"/>
    <lineage>
        <taxon>Eukaryota</taxon>
        <taxon>Sar</taxon>
        <taxon>Alveolata</taxon>
        <taxon>Apicomplexa</taxon>
        <taxon>Conoidasida</taxon>
        <taxon>Coccidia</taxon>
        <taxon>Eucoccidiorida</taxon>
        <taxon>Eimeriorina</taxon>
        <taxon>Cryptosporidiidae</taxon>
        <taxon>Cryptosporidium</taxon>
    </lineage>
</organism>
<evidence type="ECO:0000313" key="3">
    <source>
        <dbReference type="Proteomes" id="UP001071777"/>
    </source>
</evidence>